<dbReference type="PANTHER" id="PTHR13527:SF0">
    <property type="entry name" value="SAYSVFN DOMAIN-CONTAINING PROTEIN 1"/>
    <property type="match status" value="1"/>
</dbReference>
<dbReference type="PANTHER" id="PTHR13527">
    <property type="entry name" value="SAYSVFN DOMAIN-CONTAINING PROTEIN 1"/>
    <property type="match status" value="1"/>
</dbReference>
<protein>
    <recommendedName>
        <fullName evidence="2">SAYSvFN domain-containing protein</fullName>
    </recommendedName>
</protein>
<dbReference type="AlphaFoldDB" id="A0A1Y1XB27"/>
<evidence type="ECO:0000256" key="1">
    <source>
        <dbReference type="SAM" id="Phobius"/>
    </source>
</evidence>
<evidence type="ECO:0000259" key="2">
    <source>
        <dbReference type="Pfam" id="PF10260"/>
    </source>
</evidence>
<dbReference type="OrthoDB" id="71310at2759"/>
<dbReference type="Proteomes" id="UP000193944">
    <property type="component" value="Unassembled WGS sequence"/>
</dbReference>
<feature type="domain" description="SAYSvFN" evidence="2">
    <location>
        <begin position="45"/>
        <end position="113"/>
    </location>
</feature>
<name>A0A1Y1XB27_9FUNG</name>
<proteinExistence type="predicted"/>
<feature type="transmembrane region" description="Helical" evidence="1">
    <location>
        <begin position="42"/>
        <end position="75"/>
    </location>
</feature>
<organism evidence="3 4">
    <name type="scientific">Anaeromyces robustus</name>
    <dbReference type="NCBI Taxonomy" id="1754192"/>
    <lineage>
        <taxon>Eukaryota</taxon>
        <taxon>Fungi</taxon>
        <taxon>Fungi incertae sedis</taxon>
        <taxon>Chytridiomycota</taxon>
        <taxon>Chytridiomycota incertae sedis</taxon>
        <taxon>Neocallimastigomycetes</taxon>
        <taxon>Neocallimastigales</taxon>
        <taxon>Neocallimastigaceae</taxon>
        <taxon>Anaeromyces</taxon>
    </lineage>
</organism>
<reference evidence="3 4" key="1">
    <citation type="submission" date="2016-08" db="EMBL/GenBank/DDBJ databases">
        <title>A Parts List for Fungal Cellulosomes Revealed by Comparative Genomics.</title>
        <authorList>
            <consortium name="DOE Joint Genome Institute"/>
            <person name="Haitjema C.H."/>
            <person name="Gilmore S.P."/>
            <person name="Henske J.K."/>
            <person name="Solomon K.V."/>
            <person name="De Groot R."/>
            <person name="Kuo A."/>
            <person name="Mondo S.J."/>
            <person name="Salamov A.A."/>
            <person name="Labutti K."/>
            <person name="Zhao Z."/>
            <person name="Chiniquy J."/>
            <person name="Barry K."/>
            <person name="Brewer H.M."/>
            <person name="Purvine S.O."/>
            <person name="Wright A.T."/>
            <person name="Boxma B."/>
            <person name="Van Alen T."/>
            <person name="Hackstein J.H."/>
            <person name="Baker S.E."/>
            <person name="Grigoriev I.V."/>
            <person name="O'Malley M.A."/>
        </authorList>
    </citation>
    <scope>NUCLEOTIDE SEQUENCE [LARGE SCALE GENOMIC DNA]</scope>
    <source>
        <strain evidence="3 4">S4</strain>
    </source>
</reference>
<dbReference type="Pfam" id="PF10260">
    <property type="entry name" value="SAYSvFN"/>
    <property type="match status" value="1"/>
</dbReference>
<dbReference type="InterPro" id="IPR039159">
    <property type="entry name" value="SAYSD1"/>
</dbReference>
<evidence type="ECO:0000313" key="3">
    <source>
        <dbReference type="EMBL" id="ORX82948.1"/>
    </source>
</evidence>
<gene>
    <name evidence="3" type="ORF">BCR32DRAFT_292337</name>
</gene>
<keyword evidence="1" id="KW-0472">Membrane</keyword>
<reference evidence="3 4" key="2">
    <citation type="submission" date="2016-08" db="EMBL/GenBank/DDBJ databases">
        <title>Pervasive Adenine N6-methylation of Active Genes in Fungi.</title>
        <authorList>
            <consortium name="DOE Joint Genome Institute"/>
            <person name="Mondo S.J."/>
            <person name="Dannebaum R.O."/>
            <person name="Kuo R.C."/>
            <person name="Labutti K."/>
            <person name="Haridas S."/>
            <person name="Kuo A."/>
            <person name="Salamov A."/>
            <person name="Ahrendt S.R."/>
            <person name="Lipzen A."/>
            <person name="Sullivan W."/>
            <person name="Andreopoulos W.B."/>
            <person name="Clum A."/>
            <person name="Lindquist E."/>
            <person name="Daum C."/>
            <person name="Ramamoorthy G.K."/>
            <person name="Gryganskyi A."/>
            <person name="Culley D."/>
            <person name="Magnuson J.K."/>
            <person name="James T.Y."/>
            <person name="O'Malley M.A."/>
            <person name="Stajich J.E."/>
            <person name="Spatafora J.W."/>
            <person name="Visel A."/>
            <person name="Grigoriev I.V."/>
        </authorList>
    </citation>
    <scope>NUCLEOTIDE SEQUENCE [LARGE SCALE GENOMIC DNA]</scope>
    <source>
        <strain evidence="3 4">S4</strain>
    </source>
</reference>
<sequence>MAQKAPRAPRRLKRQEELKKRKEDLAKAKEDEKKTIFTKKNIIIFSIWLVLQIIFSFFEFGTLFLIISIGIFIYMNTSTEEKDPNKKSAYSVFNKNCERLDGQITTETFEKQIYRR</sequence>
<keyword evidence="4" id="KW-1185">Reference proteome</keyword>
<keyword evidence="1" id="KW-1133">Transmembrane helix</keyword>
<dbReference type="InterPro" id="IPR019387">
    <property type="entry name" value="SAYSvFN_dom"/>
</dbReference>
<dbReference type="EMBL" id="MCFG01000084">
    <property type="protein sequence ID" value="ORX82948.1"/>
    <property type="molecule type" value="Genomic_DNA"/>
</dbReference>
<keyword evidence="1" id="KW-0812">Transmembrane</keyword>
<evidence type="ECO:0000313" key="4">
    <source>
        <dbReference type="Proteomes" id="UP000193944"/>
    </source>
</evidence>
<comment type="caution">
    <text evidence="3">The sequence shown here is derived from an EMBL/GenBank/DDBJ whole genome shotgun (WGS) entry which is preliminary data.</text>
</comment>
<accession>A0A1Y1XB27</accession>